<feature type="signal peptide" evidence="3">
    <location>
        <begin position="1"/>
        <end position="24"/>
    </location>
</feature>
<dbReference type="InterPro" id="IPR001320">
    <property type="entry name" value="Iontro_rcpt_C"/>
</dbReference>
<dbReference type="RefSeq" id="WP_300952344.1">
    <property type="nucleotide sequence ID" value="NZ_JAUHJQ010000003.1"/>
</dbReference>
<dbReference type="PANTHER" id="PTHR35936:SF17">
    <property type="entry name" value="ARGININE-BINDING EXTRACELLULAR PROTEIN ARTP"/>
    <property type="match status" value="1"/>
</dbReference>
<dbReference type="InterPro" id="IPR001638">
    <property type="entry name" value="Solute-binding_3/MltF_N"/>
</dbReference>
<feature type="domain" description="Ionotropic glutamate receptor C-terminal" evidence="5">
    <location>
        <begin position="64"/>
        <end position="292"/>
    </location>
</feature>
<dbReference type="SMART" id="SM00079">
    <property type="entry name" value="PBPe"/>
    <property type="match status" value="1"/>
</dbReference>
<dbReference type="CDD" id="cd13530">
    <property type="entry name" value="PBP2_peptides_like"/>
    <property type="match status" value="1"/>
</dbReference>
<keyword evidence="7" id="KW-1185">Reference proteome</keyword>
<keyword evidence="1 3" id="KW-0732">Signal</keyword>
<feature type="compositionally biased region" description="Low complexity" evidence="2">
    <location>
        <begin position="34"/>
        <end position="50"/>
    </location>
</feature>
<dbReference type="Pfam" id="PF00497">
    <property type="entry name" value="SBP_bac_3"/>
    <property type="match status" value="1"/>
</dbReference>
<name>A0ABT8FFQ5_9ACTN</name>
<dbReference type="PROSITE" id="PS51257">
    <property type="entry name" value="PROKAR_LIPOPROTEIN"/>
    <property type="match status" value="1"/>
</dbReference>
<dbReference type="SUPFAM" id="SSF53850">
    <property type="entry name" value="Periplasmic binding protein-like II"/>
    <property type="match status" value="1"/>
</dbReference>
<proteinExistence type="predicted"/>
<protein>
    <submittedName>
        <fullName evidence="6">ABC transporter substrate-binding protein</fullName>
    </submittedName>
</protein>
<dbReference type="PANTHER" id="PTHR35936">
    <property type="entry name" value="MEMBRANE-BOUND LYTIC MUREIN TRANSGLYCOSYLASE F"/>
    <property type="match status" value="1"/>
</dbReference>
<feature type="region of interest" description="Disordered" evidence="2">
    <location>
        <begin position="25"/>
        <end position="50"/>
    </location>
</feature>
<dbReference type="Gene3D" id="3.40.190.10">
    <property type="entry name" value="Periplasmic binding protein-like II"/>
    <property type="match status" value="2"/>
</dbReference>
<dbReference type="Proteomes" id="UP001168620">
    <property type="component" value="Unassembled WGS sequence"/>
</dbReference>
<gene>
    <name evidence="6" type="ORF">QWY28_09805</name>
</gene>
<comment type="caution">
    <text evidence="6">The sequence shown here is derived from an EMBL/GenBank/DDBJ whole genome shotgun (WGS) entry which is preliminary data.</text>
</comment>
<evidence type="ECO:0000313" key="7">
    <source>
        <dbReference type="Proteomes" id="UP001168620"/>
    </source>
</evidence>
<organism evidence="6 7">
    <name type="scientific">Nocardioides oceani</name>
    <dbReference type="NCBI Taxonomy" id="3058369"/>
    <lineage>
        <taxon>Bacteria</taxon>
        <taxon>Bacillati</taxon>
        <taxon>Actinomycetota</taxon>
        <taxon>Actinomycetes</taxon>
        <taxon>Propionibacteriales</taxon>
        <taxon>Nocardioidaceae</taxon>
        <taxon>Nocardioides</taxon>
    </lineage>
</organism>
<evidence type="ECO:0000313" key="6">
    <source>
        <dbReference type="EMBL" id="MDN4173235.1"/>
    </source>
</evidence>
<evidence type="ECO:0000259" key="4">
    <source>
        <dbReference type="SMART" id="SM00062"/>
    </source>
</evidence>
<dbReference type="EMBL" id="JAUHJQ010000003">
    <property type="protein sequence ID" value="MDN4173235.1"/>
    <property type="molecule type" value="Genomic_DNA"/>
</dbReference>
<evidence type="ECO:0000256" key="2">
    <source>
        <dbReference type="SAM" id="MobiDB-lite"/>
    </source>
</evidence>
<evidence type="ECO:0000256" key="1">
    <source>
        <dbReference type="ARBA" id="ARBA00022729"/>
    </source>
</evidence>
<sequence>MRSRRAALAAPVLLTALAAASACAPVEDEEPEAATDATTAASEDAGAADPAACVEDAPLVQEGTLTIGTDSPAYEPWFVDNDPTNGKGFESAVAYAVAEELGFSEDQVSWVTVPFNSSYAPGEKTFDLDINQVSITPARAEVVDFSEGYYQAAQAVITLKDSPLAGIGSIAELADHELGAQTGTTSLTAIREIIRPESDPLVFEDTNAAKQALKNGQVEAILADLPTAFYISAVEIPGSAIIGQFQPETGEQEEFGMLFEKGNPLRDCVDAALASLREDGTLAEIEQQWLSDTVSVPTLD</sequence>
<dbReference type="SMART" id="SM00062">
    <property type="entry name" value="PBPb"/>
    <property type="match status" value="1"/>
</dbReference>
<reference evidence="6" key="1">
    <citation type="submission" date="2023-06" db="EMBL/GenBank/DDBJ databases">
        <title>Draft genome sequence of Nocardioides sp. SOB77.</title>
        <authorList>
            <person name="Zhang G."/>
        </authorList>
    </citation>
    <scope>NUCLEOTIDE SEQUENCE</scope>
    <source>
        <strain evidence="6">SOB77</strain>
    </source>
</reference>
<feature type="domain" description="Solute-binding protein family 3/N-terminal" evidence="4">
    <location>
        <begin position="64"/>
        <end position="292"/>
    </location>
</feature>
<evidence type="ECO:0000259" key="5">
    <source>
        <dbReference type="SMART" id="SM00079"/>
    </source>
</evidence>
<accession>A0ABT8FFQ5</accession>
<feature type="chain" id="PRO_5046037795" evidence="3">
    <location>
        <begin position="25"/>
        <end position="300"/>
    </location>
</feature>
<evidence type="ECO:0000256" key="3">
    <source>
        <dbReference type="SAM" id="SignalP"/>
    </source>
</evidence>